<evidence type="ECO:0000313" key="3">
    <source>
        <dbReference type="Proteomes" id="UP001293718"/>
    </source>
</evidence>
<feature type="compositionally biased region" description="Acidic residues" evidence="1">
    <location>
        <begin position="177"/>
        <end position="187"/>
    </location>
</feature>
<dbReference type="EMBL" id="JAXOJX010000033">
    <property type="protein sequence ID" value="MDZ5458679.1"/>
    <property type="molecule type" value="Genomic_DNA"/>
</dbReference>
<evidence type="ECO:0000256" key="1">
    <source>
        <dbReference type="SAM" id="MobiDB-lite"/>
    </source>
</evidence>
<accession>A0ABU5IIL4</accession>
<gene>
    <name evidence="2" type="ORF">SM757_19040</name>
</gene>
<reference evidence="2 3" key="1">
    <citation type="submission" date="2023-11" db="EMBL/GenBank/DDBJ databases">
        <title>Draft genome of Azohydromonas lata strain H1 (DSM1123), a polyhydroxyalkanoate producer.</title>
        <authorList>
            <person name="Traversa D."/>
            <person name="D'Addabbo P."/>
            <person name="Pazzani C."/>
            <person name="Manzari C."/>
            <person name="Chiara M."/>
            <person name="Scrascia M."/>
        </authorList>
    </citation>
    <scope>NUCLEOTIDE SEQUENCE [LARGE SCALE GENOMIC DNA]</scope>
    <source>
        <strain evidence="2 3">H1</strain>
    </source>
</reference>
<feature type="compositionally biased region" description="Acidic residues" evidence="1">
    <location>
        <begin position="141"/>
        <end position="171"/>
    </location>
</feature>
<proteinExistence type="predicted"/>
<organism evidence="2 3">
    <name type="scientific">Azohydromonas lata</name>
    <dbReference type="NCBI Taxonomy" id="45677"/>
    <lineage>
        <taxon>Bacteria</taxon>
        <taxon>Pseudomonadati</taxon>
        <taxon>Pseudomonadota</taxon>
        <taxon>Betaproteobacteria</taxon>
        <taxon>Burkholderiales</taxon>
        <taxon>Sphaerotilaceae</taxon>
        <taxon>Azohydromonas</taxon>
    </lineage>
</organism>
<feature type="region of interest" description="Disordered" evidence="1">
    <location>
        <begin position="1"/>
        <end position="187"/>
    </location>
</feature>
<dbReference type="RefSeq" id="WP_174548599.1">
    <property type="nucleotide sequence ID" value="NZ_JAXOJX010000033.1"/>
</dbReference>
<evidence type="ECO:0000313" key="2">
    <source>
        <dbReference type="EMBL" id="MDZ5458679.1"/>
    </source>
</evidence>
<protein>
    <recommendedName>
        <fullName evidence="4">Chemotaxis protein</fullName>
    </recommendedName>
</protein>
<comment type="caution">
    <text evidence="2">The sequence shown here is derived from an EMBL/GenBank/DDBJ whole genome shotgun (WGS) entry which is preliminary data.</text>
</comment>
<keyword evidence="3" id="KW-1185">Reference proteome</keyword>
<feature type="compositionally biased region" description="Basic and acidic residues" evidence="1">
    <location>
        <begin position="71"/>
        <end position="82"/>
    </location>
</feature>
<sequence>MATSSILGTDQAPAPTPGRDTAALGPSDTTDSGSDIAGLEDDLDPGGPLDAIAEPDSLRPMTGLEVLGSDSDSRGTGERRSAGSDAGVEAADIAPDSIQTIADIDPLVDGNFNEDAAAGLSPEEARAREDAAADMVNASTLEDDDDLDEDEEADAELEDDDDGLAADETGDVPDMGDAAEDDEADGR</sequence>
<dbReference type="Proteomes" id="UP001293718">
    <property type="component" value="Unassembled WGS sequence"/>
</dbReference>
<name>A0ABU5IIL4_9BURK</name>
<evidence type="ECO:0008006" key="4">
    <source>
        <dbReference type="Google" id="ProtNLM"/>
    </source>
</evidence>